<dbReference type="PRINTS" id="PR01035">
    <property type="entry name" value="TCRTETA"/>
</dbReference>
<evidence type="ECO:0000256" key="2">
    <source>
        <dbReference type="ARBA" id="ARBA00006236"/>
    </source>
</evidence>
<feature type="transmembrane region" description="Helical" evidence="8">
    <location>
        <begin position="12"/>
        <end position="32"/>
    </location>
</feature>
<keyword evidence="5 8" id="KW-0812">Transmembrane</keyword>
<dbReference type="Proteomes" id="UP000323300">
    <property type="component" value="Unassembled WGS sequence"/>
</dbReference>
<dbReference type="InterPro" id="IPR036259">
    <property type="entry name" value="MFS_trans_sf"/>
</dbReference>
<dbReference type="InterPro" id="IPR020846">
    <property type="entry name" value="MFS_dom"/>
</dbReference>
<proteinExistence type="inferred from homology"/>
<evidence type="ECO:0000256" key="1">
    <source>
        <dbReference type="ARBA" id="ARBA00004651"/>
    </source>
</evidence>
<evidence type="ECO:0000313" key="10">
    <source>
        <dbReference type="EMBL" id="SFK35492.1"/>
    </source>
</evidence>
<keyword evidence="11" id="KW-1185">Reference proteome</keyword>
<evidence type="ECO:0000313" key="11">
    <source>
        <dbReference type="Proteomes" id="UP000323300"/>
    </source>
</evidence>
<dbReference type="SUPFAM" id="SSF103473">
    <property type="entry name" value="MFS general substrate transporter"/>
    <property type="match status" value="1"/>
</dbReference>
<feature type="transmembrane region" description="Helical" evidence="8">
    <location>
        <begin position="79"/>
        <end position="96"/>
    </location>
</feature>
<dbReference type="InterPro" id="IPR001958">
    <property type="entry name" value="Tet-R_TetA/multi-R_MdtG-like"/>
</dbReference>
<evidence type="ECO:0000256" key="6">
    <source>
        <dbReference type="ARBA" id="ARBA00022989"/>
    </source>
</evidence>
<keyword evidence="6 8" id="KW-1133">Transmembrane helix</keyword>
<accession>A0A1I3YUF3</accession>
<dbReference type="PANTHER" id="PTHR43124:SF3">
    <property type="entry name" value="CHLORAMPHENICOL EFFLUX PUMP RV0191"/>
    <property type="match status" value="1"/>
</dbReference>
<protein>
    <recommendedName>
        <fullName evidence="8">Bcr/CflA family efflux transporter</fullName>
    </recommendedName>
</protein>
<dbReference type="NCBIfam" id="TIGR00710">
    <property type="entry name" value="efflux_Bcr_CflA"/>
    <property type="match status" value="1"/>
</dbReference>
<feature type="transmembrane region" description="Helical" evidence="8">
    <location>
        <begin position="213"/>
        <end position="237"/>
    </location>
</feature>
<evidence type="ECO:0000259" key="9">
    <source>
        <dbReference type="PROSITE" id="PS50850"/>
    </source>
</evidence>
<organism evidence="10 11">
    <name type="scientific">Neomesorhizobium albiziae</name>
    <dbReference type="NCBI Taxonomy" id="335020"/>
    <lineage>
        <taxon>Bacteria</taxon>
        <taxon>Pseudomonadati</taxon>
        <taxon>Pseudomonadota</taxon>
        <taxon>Alphaproteobacteria</taxon>
        <taxon>Hyphomicrobiales</taxon>
        <taxon>Phyllobacteriaceae</taxon>
        <taxon>Neomesorhizobium</taxon>
    </lineage>
</organism>
<feature type="transmembrane region" description="Helical" evidence="8">
    <location>
        <begin position="249"/>
        <end position="267"/>
    </location>
</feature>
<keyword evidence="7 8" id="KW-0472">Membrane</keyword>
<gene>
    <name evidence="10" type="ORF">SAMN04488498_105177</name>
</gene>
<dbReference type="Pfam" id="PF07690">
    <property type="entry name" value="MFS_1"/>
    <property type="match status" value="1"/>
</dbReference>
<keyword evidence="3 8" id="KW-0813">Transport</keyword>
<dbReference type="InterPro" id="IPR004812">
    <property type="entry name" value="Efflux_drug-R_Bcr/CmlA"/>
</dbReference>
<feature type="transmembrane region" description="Helical" evidence="8">
    <location>
        <begin position="161"/>
        <end position="184"/>
    </location>
</feature>
<dbReference type="PANTHER" id="PTHR43124">
    <property type="entry name" value="PURINE EFFLUX PUMP PBUE"/>
    <property type="match status" value="1"/>
</dbReference>
<dbReference type="RefSeq" id="WP_149760203.1">
    <property type="nucleotide sequence ID" value="NZ_BSPE01000056.1"/>
</dbReference>
<feature type="transmembrane region" description="Helical" evidence="8">
    <location>
        <begin position="308"/>
        <end position="331"/>
    </location>
</feature>
<dbReference type="AlphaFoldDB" id="A0A1I3YUF3"/>
<feature type="transmembrane region" description="Helical" evidence="8">
    <location>
        <begin position="343"/>
        <end position="365"/>
    </location>
</feature>
<name>A0A1I3YUF3_9HYPH</name>
<comment type="subcellular location">
    <subcellularLocation>
        <location evidence="8">Cell inner membrane</location>
        <topology evidence="8">Multi-pass membrane protein</topology>
    </subcellularLocation>
    <subcellularLocation>
        <location evidence="1">Cell membrane</location>
        <topology evidence="1">Multi-pass membrane protein</topology>
    </subcellularLocation>
</comment>
<feature type="transmembrane region" description="Helical" evidence="8">
    <location>
        <begin position="136"/>
        <end position="155"/>
    </location>
</feature>
<evidence type="ECO:0000256" key="3">
    <source>
        <dbReference type="ARBA" id="ARBA00022448"/>
    </source>
</evidence>
<comment type="similarity">
    <text evidence="2 8">Belongs to the major facilitator superfamily. Bcr/CmlA family.</text>
</comment>
<evidence type="ECO:0000256" key="8">
    <source>
        <dbReference type="RuleBase" id="RU365088"/>
    </source>
</evidence>
<feature type="domain" description="Major facilitator superfamily (MFS) profile" evidence="9">
    <location>
        <begin position="13"/>
        <end position="399"/>
    </location>
</feature>
<feature type="transmembrane region" description="Helical" evidence="8">
    <location>
        <begin position="102"/>
        <end position="124"/>
    </location>
</feature>
<dbReference type="GO" id="GO:0005886">
    <property type="term" value="C:plasma membrane"/>
    <property type="evidence" value="ECO:0007669"/>
    <property type="project" value="UniProtKB-SubCell"/>
</dbReference>
<dbReference type="GO" id="GO:0042910">
    <property type="term" value="F:xenobiotic transmembrane transporter activity"/>
    <property type="evidence" value="ECO:0007669"/>
    <property type="project" value="InterPro"/>
</dbReference>
<dbReference type="OrthoDB" id="9800416at2"/>
<feature type="transmembrane region" description="Helical" evidence="8">
    <location>
        <begin position="371"/>
        <end position="392"/>
    </location>
</feature>
<evidence type="ECO:0000256" key="4">
    <source>
        <dbReference type="ARBA" id="ARBA00022475"/>
    </source>
</evidence>
<dbReference type="PROSITE" id="PS50850">
    <property type="entry name" value="MFS"/>
    <property type="match status" value="1"/>
</dbReference>
<keyword evidence="4" id="KW-1003">Cell membrane</keyword>
<dbReference type="CDD" id="cd17320">
    <property type="entry name" value="MFS_MdfA_MDR_like"/>
    <property type="match status" value="1"/>
</dbReference>
<feature type="transmembrane region" description="Helical" evidence="8">
    <location>
        <begin position="279"/>
        <end position="302"/>
    </location>
</feature>
<reference evidence="10 11" key="1">
    <citation type="submission" date="2016-10" db="EMBL/GenBank/DDBJ databases">
        <authorList>
            <person name="Varghese N."/>
            <person name="Submissions S."/>
        </authorList>
    </citation>
    <scope>NUCLEOTIDE SEQUENCE [LARGE SCALE GENOMIC DNA]</scope>
    <source>
        <strain evidence="10 11">DSM 21822</strain>
    </source>
</reference>
<dbReference type="Gene3D" id="1.20.1720.10">
    <property type="entry name" value="Multidrug resistance protein D"/>
    <property type="match status" value="1"/>
</dbReference>
<dbReference type="InterPro" id="IPR011701">
    <property type="entry name" value="MFS"/>
</dbReference>
<keyword evidence="8" id="KW-0997">Cell inner membrane</keyword>
<dbReference type="EMBL" id="FOSL01000005">
    <property type="protein sequence ID" value="SFK35492.1"/>
    <property type="molecule type" value="Genomic_DNA"/>
</dbReference>
<evidence type="ECO:0000256" key="7">
    <source>
        <dbReference type="ARBA" id="ARBA00023136"/>
    </source>
</evidence>
<dbReference type="InterPro" id="IPR050189">
    <property type="entry name" value="MFS_Efflux_Transporters"/>
</dbReference>
<evidence type="ECO:0000256" key="5">
    <source>
        <dbReference type="ARBA" id="ARBA00022692"/>
    </source>
</evidence>
<dbReference type="GO" id="GO:1990961">
    <property type="term" value="P:xenobiotic detoxification by transmembrane export across the plasma membrane"/>
    <property type="evidence" value="ECO:0007669"/>
    <property type="project" value="InterPro"/>
</dbReference>
<feature type="transmembrane region" description="Helical" evidence="8">
    <location>
        <begin position="44"/>
        <end position="67"/>
    </location>
</feature>
<sequence length="402" mass="42300">MAAAFLDRRTQPHILTLVLAASVGALSMNIFLPSMPGMARHFEADYAVVQLAVSLYLVASAVLQLLIGPASDRFGRRPVMLVCMTIFLIGSVAAIYAPTIGFLLGCRLLQAFATAGMVLSRAIVRDTVEASEAASTIGYITMGMALVPMIGPMIGGVLDEIYGWQSTFVLTLAFGLVVFGLVHLDMGETNRSRSASFAAQFHSYPELLTSRRFWGYVFTAALTSGAFFAFIGGGPYVASEILKLTPSQYGVYFGIISVGYLLGNFLAGRLSTRIGINRMMLSGNLISAAGMLFSIALFFAGYNHPLSLFGPAFFTGVGNGVTLPNATAGMISVKPHLAGSASGLGGALQIGGGAVLSVLAAALLSPETGPYPLLWMMFLSSAAAVVSTLYVMHVSRQAGEVR</sequence>